<evidence type="ECO:0000313" key="3">
    <source>
        <dbReference type="Proteomes" id="UP000265614"/>
    </source>
</evidence>
<organism evidence="2 3">
    <name type="scientific">Vallicoccus soli</name>
    <dbReference type="NCBI Taxonomy" id="2339232"/>
    <lineage>
        <taxon>Bacteria</taxon>
        <taxon>Bacillati</taxon>
        <taxon>Actinomycetota</taxon>
        <taxon>Actinomycetes</taxon>
        <taxon>Motilibacterales</taxon>
        <taxon>Vallicoccaceae</taxon>
        <taxon>Vallicoccus</taxon>
    </lineage>
</organism>
<feature type="compositionally biased region" description="Low complexity" evidence="1">
    <location>
        <begin position="1"/>
        <end position="24"/>
    </location>
</feature>
<protein>
    <submittedName>
        <fullName evidence="2">Uncharacterized protein</fullName>
    </submittedName>
</protein>
<proteinExistence type="predicted"/>
<dbReference type="AlphaFoldDB" id="A0A3A3Z1U5"/>
<keyword evidence="3" id="KW-1185">Reference proteome</keyword>
<dbReference type="Proteomes" id="UP000265614">
    <property type="component" value="Unassembled WGS sequence"/>
</dbReference>
<comment type="caution">
    <text evidence="2">The sequence shown here is derived from an EMBL/GenBank/DDBJ whole genome shotgun (WGS) entry which is preliminary data.</text>
</comment>
<gene>
    <name evidence="2" type="ORF">D5H78_08040</name>
</gene>
<feature type="region of interest" description="Disordered" evidence="1">
    <location>
        <begin position="1"/>
        <end position="108"/>
    </location>
</feature>
<sequence>MRSDCSSGSTSSTSPRTAPDTPSTMSWYGSTGAKCSACPPTSRTEGSARELYGLPTTSSRPSSPSTASHCCTSSAMAKRTSAVARPSCSRAVPRRSTPVGPRSSSTLLTASSICQPVAQSAAEAA</sequence>
<evidence type="ECO:0000256" key="1">
    <source>
        <dbReference type="SAM" id="MobiDB-lite"/>
    </source>
</evidence>
<reference evidence="2 3" key="1">
    <citation type="submission" date="2018-09" db="EMBL/GenBank/DDBJ databases">
        <title>YIM 75000 draft genome.</title>
        <authorList>
            <person name="Tang S."/>
            <person name="Feng Y."/>
        </authorList>
    </citation>
    <scope>NUCLEOTIDE SEQUENCE [LARGE SCALE GENOMIC DNA]</scope>
    <source>
        <strain evidence="2 3">YIM 75000</strain>
    </source>
</reference>
<name>A0A3A3Z1U5_9ACTN</name>
<feature type="compositionally biased region" description="Low complexity" evidence="1">
    <location>
        <begin position="55"/>
        <end position="68"/>
    </location>
</feature>
<evidence type="ECO:0000313" key="2">
    <source>
        <dbReference type="EMBL" id="RJK97143.1"/>
    </source>
</evidence>
<dbReference type="EMBL" id="QZEZ01000002">
    <property type="protein sequence ID" value="RJK97143.1"/>
    <property type="molecule type" value="Genomic_DNA"/>
</dbReference>
<accession>A0A3A3Z1U5</accession>